<evidence type="ECO:0000313" key="2">
    <source>
        <dbReference type="Proteomes" id="UP000715781"/>
    </source>
</evidence>
<dbReference type="Pfam" id="PF13489">
    <property type="entry name" value="Methyltransf_23"/>
    <property type="match status" value="1"/>
</dbReference>
<dbReference type="AlphaFoldDB" id="A0A951UF78"/>
<organism evidence="1 2">
    <name type="scientific">Mojavia pulchra JT2-VF2</name>
    <dbReference type="NCBI Taxonomy" id="287848"/>
    <lineage>
        <taxon>Bacteria</taxon>
        <taxon>Bacillati</taxon>
        <taxon>Cyanobacteriota</taxon>
        <taxon>Cyanophyceae</taxon>
        <taxon>Nostocales</taxon>
        <taxon>Nostocaceae</taxon>
    </lineage>
</organism>
<dbReference type="EMBL" id="JAHHHN010000004">
    <property type="protein sequence ID" value="MBW4561272.1"/>
    <property type="molecule type" value="Genomic_DNA"/>
</dbReference>
<comment type="caution">
    <text evidence="1">The sequence shown here is derived from an EMBL/GenBank/DDBJ whole genome shotgun (WGS) entry which is preliminary data.</text>
</comment>
<keyword evidence="1" id="KW-0489">Methyltransferase</keyword>
<dbReference type="Gene3D" id="3.40.50.150">
    <property type="entry name" value="Vaccinia Virus protein VP39"/>
    <property type="match status" value="1"/>
</dbReference>
<dbReference type="Proteomes" id="UP000715781">
    <property type="component" value="Unassembled WGS sequence"/>
</dbReference>
<reference evidence="1" key="1">
    <citation type="submission" date="2021-05" db="EMBL/GenBank/DDBJ databases">
        <authorList>
            <person name="Pietrasiak N."/>
            <person name="Ward R."/>
            <person name="Stajich J.E."/>
            <person name="Kurbessoian T."/>
        </authorList>
    </citation>
    <scope>NUCLEOTIDE SEQUENCE</scope>
    <source>
        <strain evidence="1">JT2-VF2</strain>
    </source>
</reference>
<dbReference type="GO" id="GO:0008168">
    <property type="term" value="F:methyltransferase activity"/>
    <property type="evidence" value="ECO:0007669"/>
    <property type="project" value="UniProtKB-KW"/>
</dbReference>
<sequence>MSIDYITSVVTDRAMTVLSVGCGLKPPQNDLVRLDISSAVNPDVVWNLEKTPYPFNDSTFSEIECLDVIEHLGSIPNALEEFHRILKPDGVLKITTPHFSCANSYIDPTHKWHLSYFSFDYFSNSHNLSYYSKARYRIRYRHLQFQGGRFNRSILSRLANKFPKTYEQRWAWMFPAWYLFFELEAIK</sequence>
<reference evidence="1" key="2">
    <citation type="journal article" date="2022" name="Microbiol. Resour. Announc.">
        <title>Metagenome Sequencing to Explore Phylogenomics of Terrestrial Cyanobacteria.</title>
        <authorList>
            <person name="Ward R.D."/>
            <person name="Stajich J.E."/>
            <person name="Johansen J.R."/>
            <person name="Huntemann M."/>
            <person name="Clum A."/>
            <person name="Foster B."/>
            <person name="Foster B."/>
            <person name="Roux S."/>
            <person name="Palaniappan K."/>
            <person name="Varghese N."/>
            <person name="Mukherjee S."/>
            <person name="Reddy T.B.K."/>
            <person name="Daum C."/>
            <person name="Copeland A."/>
            <person name="Chen I.A."/>
            <person name="Ivanova N.N."/>
            <person name="Kyrpides N.C."/>
            <person name="Shapiro N."/>
            <person name="Eloe-Fadrosh E.A."/>
            <person name="Pietrasiak N."/>
        </authorList>
    </citation>
    <scope>NUCLEOTIDE SEQUENCE</scope>
    <source>
        <strain evidence="1">JT2-VF2</strain>
    </source>
</reference>
<dbReference type="SUPFAM" id="SSF53335">
    <property type="entry name" value="S-adenosyl-L-methionine-dependent methyltransferases"/>
    <property type="match status" value="1"/>
</dbReference>
<name>A0A951UF78_9NOST</name>
<dbReference type="InterPro" id="IPR029063">
    <property type="entry name" value="SAM-dependent_MTases_sf"/>
</dbReference>
<gene>
    <name evidence="1" type="ORF">KME32_08945</name>
</gene>
<keyword evidence="1" id="KW-0808">Transferase</keyword>
<protein>
    <submittedName>
        <fullName evidence="1">Class I SAM-dependent methyltransferase</fullName>
    </submittedName>
</protein>
<evidence type="ECO:0000313" key="1">
    <source>
        <dbReference type="EMBL" id="MBW4561272.1"/>
    </source>
</evidence>
<dbReference type="GO" id="GO:0032259">
    <property type="term" value="P:methylation"/>
    <property type="evidence" value="ECO:0007669"/>
    <property type="project" value="UniProtKB-KW"/>
</dbReference>
<proteinExistence type="predicted"/>
<accession>A0A951UF78</accession>